<dbReference type="Proteomes" id="UP000635606">
    <property type="component" value="Unassembled WGS sequence"/>
</dbReference>
<protein>
    <submittedName>
        <fullName evidence="1">Uncharacterized protein</fullName>
    </submittedName>
</protein>
<keyword evidence="2" id="KW-1185">Reference proteome</keyword>
<name>A0A8J3ZTR1_9ACTN</name>
<organism evidence="1 2">
    <name type="scientific">Virgisporangium ochraceum</name>
    <dbReference type="NCBI Taxonomy" id="65505"/>
    <lineage>
        <taxon>Bacteria</taxon>
        <taxon>Bacillati</taxon>
        <taxon>Actinomycetota</taxon>
        <taxon>Actinomycetes</taxon>
        <taxon>Micromonosporales</taxon>
        <taxon>Micromonosporaceae</taxon>
        <taxon>Virgisporangium</taxon>
    </lineage>
</organism>
<dbReference type="AlphaFoldDB" id="A0A8J3ZTR1"/>
<accession>A0A8J3ZTR1</accession>
<gene>
    <name evidence="1" type="ORF">Voc01_028150</name>
</gene>
<evidence type="ECO:0000313" key="1">
    <source>
        <dbReference type="EMBL" id="GIJ67898.1"/>
    </source>
</evidence>
<comment type="caution">
    <text evidence="1">The sequence shown here is derived from an EMBL/GenBank/DDBJ whole genome shotgun (WGS) entry which is preliminary data.</text>
</comment>
<reference evidence="1" key="1">
    <citation type="submission" date="2021-01" db="EMBL/GenBank/DDBJ databases">
        <title>Whole genome shotgun sequence of Virgisporangium ochraceum NBRC 16418.</title>
        <authorList>
            <person name="Komaki H."/>
            <person name="Tamura T."/>
        </authorList>
    </citation>
    <scope>NUCLEOTIDE SEQUENCE</scope>
    <source>
        <strain evidence="1">NBRC 16418</strain>
    </source>
</reference>
<proteinExistence type="predicted"/>
<evidence type="ECO:0000313" key="2">
    <source>
        <dbReference type="Proteomes" id="UP000635606"/>
    </source>
</evidence>
<sequence>MALGLPYVRTYNEAILFIRLRPCGCGETEAAWTAIVLTLDDAPARYFTGQCQNCGRAREFTLAMPEEAYPRADVVFGDGPGYSQVIDPGEWVSVSDQYGERVDELLSDGEFDAADVEVAQYALSARVSALDEVLKFLPHNGDVVPEWLFRSVNGRAVFEAAPARFGRDALLAERTALWENLERFLKDFYGDGGSSD</sequence>
<dbReference type="RefSeq" id="WP_203927855.1">
    <property type="nucleotide sequence ID" value="NZ_BOPH01000034.1"/>
</dbReference>
<dbReference type="EMBL" id="BOPH01000034">
    <property type="protein sequence ID" value="GIJ67898.1"/>
    <property type="molecule type" value="Genomic_DNA"/>
</dbReference>